<dbReference type="AlphaFoldDB" id="A0A2T4MWK4"/>
<protein>
    <submittedName>
        <fullName evidence="1">Uncharacterized protein</fullName>
    </submittedName>
</protein>
<name>A0A2T4MWK4_AERVE</name>
<reference evidence="1 2" key="1">
    <citation type="submission" date="2018-03" db="EMBL/GenBank/DDBJ databases">
        <title>Aeromonas veronii whole genome sequencing and analysis.</title>
        <authorList>
            <person name="Xie H."/>
            <person name="Liu T."/>
            <person name="Wang K."/>
        </authorList>
    </citation>
    <scope>NUCLEOTIDE SEQUENCE [LARGE SCALE GENOMIC DNA]</scope>
    <source>
        <strain evidence="1 2">XH.VA.1</strain>
    </source>
</reference>
<accession>A0A2T4MWK4</accession>
<evidence type="ECO:0000313" key="2">
    <source>
        <dbReference type="Proteomes" id="UP000241986"/>
    </source>
</evidence>
<dbReference type="Proteomes" id="UP000241986">
    <property type="component" value="Unassembled WGS sequence"/>
</dbReference>
<comment type="caution">
    <text evidence="1">The sequence shown here is derived from an EMBL/GenBank/DDBJ whole genome shotgun (WGS) entry which is preliminary data.</text>
</comment>
<gene>
    <name evidence="1" type="ORF">DAA48_21215</name>
</gene>
<evidence type="ECO:0000313" key="1">
    <source>
        <dbReference type="EMBL" id="PTH78961.1"/>
    </source>
</evidence>
<sequence length="108" mass="12029">MSQVVNFQNEFGSLQISLVTDFMSVGKITRDIPEVSANMFSIETAEQIALITDNKNVQICMCFPLNGLGYLVYHRNGREAAVCKIDSITYSCTVSPAEQIAMMAHNRF</sequence>
<dbReference type="EMBL" id="PZKL01000045">
    <property type="protein sequence ID" value="PTH78961.1"/>
    <property type="molecule type" value="Genomic_DNA"/>
</dbReference>
<proteinExistence type="predicted"/>
<organism evidence="1 2">
    <name type="scientific">Aeromonas veronii</name>
    <dbReference type="NCBI Taxonomy" id="654"/>
    <lineage>
        <taxon>Bacteria</taxon>
        <taxon>Pseudomonadati</taxon>
        <taxon>Pseudomonadota</taxon>
        <taxon>Gammaproteobacteria</taxon>
        <taxon>Aeromonadales</taxon>
        <taxon>Aeromonadaceae</taxon>
        <taxon>Aeromonas</taxon>
    </lineage>
</organism>
<dbReference type="RefSeq" id="WP_107684586.1">
    <property type="nucleotide sequence ID" value="NZ_PZKL01000045.1"/>
</dbReference>